<evidence type="ECO:0000256" key="4">
    <source>
        <dbReference type="ARBA" id="ARBA00022989"/>
    </source>
</evidence>
<evidence type="ECO:0000256" key="3">
    <source>
        <dbReference type="ARBA" id="ARBA00022692"/>
    </source>
</evidence>
<evidence type="ECO:0000256" key="2">
    <source>
        <dbReference type="ARBA" id="ARBA00022448"/>
    </source>
</evidence>
<sequence>MVNDPSLLILDEPTSGLDSNKAAKLLAILKKLTLRNRTVIFTIHQPSYLQYIKLDRLVLLDKGETIYQGPADQIGDYMASLGI</sequence>
<dbReference type="Gene3D" id="3.40.50.300">
    <property type="entry name" value="P-loop containing nucleotide triphosphate hydrolases"/>
    <property type="match status" value="1"/>
</dbReference>
<dbReference type="PANTHER" id="PTHR48041">
    <property type="entry name" value="ABC TRANSPORTER G FAMILY MEMBER 28"/>
    <property type="match status" value="1"/>
</dbReference>
<gene>
    <name evidence="7" type="ORF">NYM_LOCUS29958</name>
</gene>
<comment type="subcellular location">
    <subcellularLocation>
        <location evidence="1">Membrane</location>
        <topology evidence="1">Multi-pass membrane protein</topology>
    </subcellularLocation>
</comment>
<feature type="domain" description="ABC transporter family G" evidence="6">
    <location>
        <begin position="44"/>
        <end position="83"/>
    </location>
</feature>
<evidence type="ECO:0000256" key="5">
    <source>
        <dbReference type="ARBA" id="ARBA00023136"/>
    </source>
</evidence>
<keyword evidence="2" id="KW-0813">Transport</keyword>
<keyword evidence="4" id="KW-1133">Transmembrane helix</keyword>
<proteinExistence type="predicted"/>
<name>A0A5K1HJ25_9MAGN</name>
<protein>
    <recommendedName>
        <fullName evidence="6">ABC transporter family G domain-containing protein</fullName>
    </recommendedName>
</protein>
<dbReference type="SUPFAM" id="SSF52540">
    <property type="entry name" value="P-loop containing nucleoside triphosphate hydrolases"/>
    <property type="match status" value="1"/>
</dbReference>
<accession>A0A5K1HJ25</accession>
<dbReference type="AlphaFoldDB" id="A0A5K1HJ25"/>
<evidence type="ECO:0000313" key="7">
    <source>
        <dbReference type="EMBL" id="VVW87973.1"/>
    </source>
</evidence>
<keyword evidence="5" id="KW-0472">Membrane</keyword>
<dbReference type="PANTHER" id="PTHR48041:SF139">
    <property type="entry name" value="PROTEIN SCARLET"/>
    <property type="match status" value="1"/>
</dbReference>
<dbReference type="Pfam" id="PF19055">
    <property type="entry name" value="ABC2_membrane_7"/>
    <property type="match status" value="1"/>
</dbReference>
<dbReference type="GO" id="GO:0140359">
    <property type="term" value="F:ABC-type transporter activity"/>
    <property type="evidence" value="ECO:0007669"/>
    <property type="project" value="InterPro"/>
</dbReference>
<reference evidence="7" key="1">
    <citation type="submission" date="2019-09" db="EMBL/GenBank/DDBJ databases">
        <authorList>
            <person name="Zhang L."/>
        </authorList>
    </citation>
    <scope>NUCLEOTIDE SEQUENCE</scope>
</reference>
<dbReference type="InterPro" id="IPR027417">
    <property type="entry name" value="P-loop_NTPase"/>
</dbReference>
<dbReference type="InterPro" id="IPR050352">
    <property type="entry name" value="ABCG_transporters"/>
</dbReference>
<evidence type="ECO:0000256" key="1">
    <source>
        <dbReference type="ARBA" id="ARBA00004141"/>
    </source>
</evidence>
<evidence type="ECO:0000259" key="6">
    <source>
        <dbReference type="Pfam" id="PF19055"/>
    </source>
</evidence>
<dbReference type="EMBL" id="LR722110">
    <property type="protein sequence ID" value="VVW87973.1"/>
    <property type="molecule type" value="Genomic_DNA"/>
</dbReference>
<dbReference type="InterPro" id="IPR043926">
    <property type="entry name" value="ABCG_dom"/>
</dbReference>
<organism evidence="7">
    <name type="scientific">Nymphaea colorata</name>
    <name type="common">pocket water lily</name>
    <dbReference type="NCBI Taxonomy" id="210225"/>
    <lineage>
        <taxon>Eukaryota</taxon>
        <taxon>Viridiplantae</taxon>
        <taxon>Streptophyta</taxon>
        <taxon>Embryophyta</taxon>
        <taxon>Tracheophyta</taxon>
        <taxon>Spermatophyta</taxon>
        <taxon>Magnoliopsida</taxon>
        <taxon>Nymphaeales</taxon>
        <taxon>Nymphaeaceae</taxon>
        <taxon>Nymphaea</taxon>
    </lineage>
</organism>
<dbReference type="GO" id="GO:0016020">
    <property type="term" value="C:membrane"/>
    <property type="evidence" value="ECO:0007669"/>
    <property type="project" value="UniProtKB-SubCell"/>
</dbReference>
<keyword evidence="3" id="KW-0812">Transmembrane</keyword>